<proteinExistence type="predicted"/>
<gene>
    <name evidence="1" type="ORF">MM415B04387_0014</name>
</gene>
<reference evidence="1" key="1">
    <citation type="submission" date="2020-03" db="EMBL/GenBank/DDBJ databases">
        <title>The deep terrestrial virosphere.</title>
        <authorList>
            <person name="Holmfeldt K."/>
            <person name="Nilsson E."/>
            <person name="Simone D."/>
            <person name="Lopez-Fernandez M."/>
            <person name="Wu X."/>
            <person name="de Brujin I."/>
            <person name="Lundin D."/>
            <person name="Andersson A."/>
            <person name="Bertilsson S."/>
            <person name="Dopson M."/>
        </authorList>
    </citation>
    <scope>NUCLEOTIDE SEQUENCE</scope>
    <source>
        <strain evidence="1">MM415B04387</strain>
    </source>
</reference>
<dbReference type="EMBL" id="MT143117">
    <property type="protein sequence ID" value="QJA93043.1"/>
    <property type="molecule type" value="Genomic_DNA"/>
</dbReference>
<sequence length="56" mass="6418">MKFVTFLAGKGYQTLFVTTPEYKGDVLKIIEDDYGGIFEVFETDGKYMDMPLDLLN</sequence>
<dbReference type="AlphaFoldDB" id="A0A6M3LF43"/>
<organism evidence="1">
    <name type="scientific">viral metagenome</name>
    <dbReference type="NCBI Taxonomy" id="1070528"/>
    <lineage>
        <taxon>unclassified sequences</taxon>
        <taxon>metagenomes</taxon>
        <taxon>organismal metagenomes</taxon>
    </lineage>
</organism>
<protein>
    <submittedName>
        <fullName evidence="1">Uncharacterized protein</fullName>
    </submittedName>
</protein>
<accession>A0A6M3LF43</accession>
<evidence type="ECO:0000313" key="1">
    <source>
        <dbReference type="EMBL" id="QJA93043.1"/>
    </source>
</evidence>
<name>A0A6M3LF43_9ZZZZ</name>